<dbReference type="Pfam" id="PF00361">
    <property type="entry name" value="Proton_antipo_M"/>
    <property type="match status" value="1"/>
</dbReference>
<dbReference type="AlphaFoldDB" id="A0A835HEB3"/>
<evidence type="ECO:0000256" key="2">
    <source>
        <dbReference type="ARBA" id="ARBA00023027"/>
    </source>
</evidence>
<dbReference type="EMBL" id="JADFTS010000007">
    <property type="protein sequence ID" value="KAF9596702.1"/>
    <property type="molecule type" value="Genomic_DNA"/>
</dbReference>
<dbReference type="PANTHER" id="PTHR45564">
    <property type="entry name" value="NAD(P)H-QUINONE OXIDOREDUCTASE SUBUNIT 2 B, CHLOROPLASTIC"/>
    <property type="match status" value="1"/>
</dbReference>
<sequence length="189" mass="20952">MAGVGKLPELLLLRHYINPLFIEVGLKRPAFFLLEKECTILFSRLDASPALSSENHLSIGALILRKPWLLKKSAGDSAPNVSVYALTYYLDIPREMYGLMRLTLKYLLMGGASSSILVHGFSWLYGSSGGEIELQEIVNGLINTQMYNSPGISINCFIFIIVGIGFKLSPQLLLINGLPFDDKGVRFVR</sequence>
<reference evidence="5 6" key="1">
    <citation type="submission" date="2020-10" db="EMBL/GenBank/DDBJ databases">
        <title>The Coptis chinensis genome and diversification of protoberbering-type alkaloids.</title>
        <authorList>
            <person name="Wang B."/>
            <person name="Shu S."/>
            <person name="Song C."/>
            <person name="Liu Y."/>
        </authorList>
    </citation>
    <scope>NUCLEOTIDE SEQUENCE [LARGE SCALE GENOMIC DNA]</scope>
    <source>
        <strain evidence="5">HL-2020</strain>
        <tissue evidence="5">Leaf</tissue>
    </source>
</reference>
<evidence type="ECO:0000256" key="1">
    <source>
        <dbReference type="ARBA" id="ARBA00022967"/>
    </source>
</evidence>
<comment type="caution">
    <text evidence="5">The sequence shown here is derived from an EMBL/GenBank/DDBJ whole genome shotgun (WGS) entry which is preliminary data.</text>
</comment>
<evidence type="ECO:0000313" key="6">
    <source>
        <dbReference type="Proteomes" id="UP000631114"/>
    </source>
</evidence>
<accession>A0A835HEB3</accession>
<evidence type="ECO:0000256" key="3">
    <source>
        <dbReference type="SAM" id="Phobius"/>
    </source>
</evidence>
<keyword evidence="6" id="KW-1185">Reference proteome</keyword>
<dbReference type="PANTHER" id="PTHR45564:SF1">
    <property type="entry name" value="NAD(P)H-QUINONE OXIDOREDUCTASE SUBUNIT 2"/>
    <property type="match status" value="1"/>
</dbReference>
<evidence type="ECO:0000259" key="4">
    <source>
        <dbReference type="Pfam" id="PF00361"/>
    </source>
</evidence>
<organism evidence="5 6">
    <name type="scientific">Coptis chinensis</name>
    <dbReference type="NCBI Taxonomy" id="261450"/>
    <lineage>
        <taxon>Eukaryota</taxon>
        <taxon>Viridiplantae</taxon>
        <taxon>Streptophyta</taxon>
        <taxon>Embryophyta</taxon>
        <taxon>Tracheophyta</taxon>
        <taxon>Spermatophyta</taxon>
        <taxon>Magnoliopsida</taxon>
        <taxon>Ranunculales</taxon>
        <taxon>Ranunculaceae</taxon>
        <taxon>Coptidoideae</taxon>
        <taxon>Coptis</taxon>
    </lineage>
</organism>
<feature type="transmembrane region" description="Helical" evidence="3">
    <location>
        <begin position="146"/>
        <end position="166"/>
    </location>
</feature>
<gene>
    <name evidence="5" type="ORF">IFM89_012901</name>
</gene>
<dbReference type="InterPro" id="IPR001750">
    <property type="entry name" value="ND/Mrp_TM"/>
</dbReference>
<dbReference type="GO" id="GO:0009536">
    <property type="term" value="C:plastid"/>
    <property type="evidence" value="ECO:0007669"/>
    <property type="project" value="UniProtKB-ARBA"/>
</dbReference>
<keyword evidence="2" id="KW-0520">NAD</keyword>
<dbReference type="OrthoDB" id="1876953at2759"/>
<keyword evidence="1" id="KW-1278">Translocase</keyword>
<keyword evidence="3" id="KW-0812">Transmembrane</keyword>
<name>A0A835HEB3_9MAGN</name>
<proteinExistence type="predicted"/>
<keyword evidence="3" id="KW-1133">Transmembrane helix</keyword>
<feature type="domain" description="NADH:quinone oxidoreductase/Mrp antiporter transmembrane" evidence="4">
    <location>
        <begin position="103"/>
        <end position="169"/>
    </location>
</feature>
<keyword evidence="3" id="KW-0472">Membrane</keyword>
<evidence type="ECO:0000313" key="5">
    <source>
        <dbReference type="EMBL" id="KAF9596702.1"/>
    </source>
</evidence>
<dbReference type="Proteomes" id="UP000631114">
    <property type="component" value="Unassembled WGS sequence"/>
</dbReference>
<protein>
    <recommendedName>
        <fullName evidence="4">NADH:quinone oxidoreductase/Mrp antiporter transmembrane domain-containing protein</fullName>
    </recommendedName>
</protein>